<protein>
    <submittedName>
        <fullName evidence="5">tRNA pseudouridine(38-40) synthase</fullName>
        <ecNumber evidence="5">5.4.99.12</ecNumber>
    </submittedName>
</protein>
<dbReference type="InterPro" id="IPR020103">
    <property type="entry name" value="PsdUridine_synth_cat_dom_sf"/>
</dbReference>
<dbReference type="EC" id="5.4.99.12" evidence="5"/>
<dbReference type="NCBIfam" id="TIGR00071">
    <property type="entry name" value="hisT_truA"/>
    <property type="match status" value="1"/>
</dbReference>
<dbReference type="InterPro" id="IPR020094">
    <property type="entry name" value="TruA/RsuA/RluB/E/F_N"/>
</dbReference>
<dbReference type="FunFam" id="3.30.70.580:FF:000001">
    <property type="entry name" value="tRNA pseudouridine synthase A"/>
    <property type="match status" value="1"/>
</dbReference>
<dbReference type="InterPro" id="IPR020097">
    <property type="entry name" value="PsdUridine_synth_TruA_a/b_dom"/>
</dbReference>
<keyword evidence="3 5" id="KW-0413">Isomerase</keyword>
<dbReference type="PANTHER" id="PTHR11142:SF0">
    <property type="entry name" value="TRNA PSEUDOURIDINE SYNTHASE-LIKE 1"/>
    <property type="match status" value="1"/>
</dbReference>
<organism evidence="5">
    <name type="scientific">hydrothermal vent metagenome</name>
    <dbReference type="NCBI Taxonomy" id="652676"/>
    <lineage>
        <taxon>unclassified sequences</taxon>
        <taxon>metagenomes</taxon>
        <taxon>ecological metagenomes</taxon>
    </lineage>
</organism>
<dbReference type="InterPro" id="IPR020095">
    <property type="entry name" value="PsdUridine_synth_TruA_C"/>
</dbReference>
<evidence type="ECO:0000256" key="2">
    <source>
        <dbReference type="ARBA" id="ARBA00022694"/>
    </source>
</evidence>
<dbReference type="GO" id="GO:0003723">
    <property type="term" value="F:RNA binding"/>
    <property type="evidence" value="ECO:0007669"/>
    <property type="project" value="InterPro"/>
</dbReference>
<sequence length="244" mass="27180">MTRVKLSLAYDGSAYHGWQKQPQQDSIQGELESALQQLTQTVVPITGAGRTDAGVHALGQSAHFDTNMSLSPARWVRALNALLPKDIAVNRAEFVDDNFHARFSAISKTYRYQILNTTEHAPLSRHHRVHIHYDLKLQKMRAAAKALSGLHCFTSFCAAGSVVPDHNIDLHHIKIQKTGDEINITLSARRFLKYMVRNIVGFLIEVGRGKRSPDEIQDIFNALDRKAAGPTAPAHGLILVEVKY</sequence>
<dbReference type="AlphaFoldDB" id="A0A3B1CXZ1"/>
<dbReference type="GO" id="GO:0160147">
    <property type="term" value="F:tRNA pseudouridine(38-40) synthase activity"/>
    <property type="evidence" value="ECO:0007669"/>
    <property type="project" value="UniProtKB-EC"/>
</dbReference>
<dbReference type="CDD" id="cd02570">
    <property type="entry name" value="PseudoU_synth_EcTruA"/>
    <property type="match status" value="1"/>
</dbReference>
<dbReference type="GO" id="GO:0031119">
    <property type="term" value="P:tRNA pseudouridine synthesis"/>
    <property type="evidence" value="ECO:0007669"/>
    <property type="project" value="TreeGrafter"/>
</dbReference>
<dbReference type="Gene3D" id="3.30.70.580">
    <property type="entry name" value="Pseudouridine synthase I, catalytic domain, N-terminal subdomain"/>
    <property type="match status" value="1"/>
</dbReference>
<proteinExistence type="inferred from homology"/>
<gene>
    <name evidence="5" type="ORF">MNBD_NITROSPIRAE01-627</name>
</gene>
<evidence type="ECO:0000256" key="1">
    <source>
        <dbReference type="ARBA" id="ARBA00009375"/>
    </source>
</evidence>
<name>A0A3B1CXZ1_9ZZZZ</name>
<accession>A0A3B1CXZ1</accession>
<comment type="similarity">
    <text evidence="1">Belongs to the tRNA pseudouridine synthase TruA family.</text>
</comment>
<dbReference type="EMBL" id="UOGF01000042">
    <property type="protein sequence ID" value="VAX28768.1"/>
    <property type="molecule type" value="Genomic_DNA"/>
</dbReference>
<dbReference type="PIRSF" id="PIRSF001430">
    <property type="entry name" value="tRNA_psdUrid_synth"/>
    <property type="match status" value="1"/>
</dbReference>
<dbReference type="SUPFAM" id="SSF55120">
    <property type="entry name" value="Pseudouridine synthase"/>
    <property type="match status" value="1"/>
</dbReference>
<dbReference type="InterPro" id="IPR001406">
    <property type="entry name" value="PsdUridine_synth_TruA"/>
</dbReference>
<reference evidence="5" key="1">
    <citation type="submission" date="2018-06" db="EMBL/GenBank/DDBJ databases">
        <authorList>
            <person name="Zhirakovskaya E."/>
        </authorList>
    </citation>
    <scope>NUCLEOTIDE SEQUENCE</scope>
</reference>
<feature type="domain" description="Pseudouridine synthase I TruA alpha/beta" evidence="4">
    <location>
        <begin position="143"/>
        <end position="244"/>
    </location>
</feature>
<evidence type="ECO:0000256" key="3">
    <source>
        <dbReference type="ARBA" id="ARBA00023235"/>
    </source>
</evidence>
<dbReference type="Pfam" id="PF01416">
    <property type="entry name" value="PseudoU_synth_1"/>
    <property type="match status" value="2"/>
</dbReference>
<dbReference type="Gene3D" id="3.30.70.660">
    <property type="entry name" value="Pseudouridine synthase I, catalytic domain, C-terminal subdomain"/>
    <property type="match status" value="1"/>
</dbReference>
<evidence type="ECO:0000259" key="4">
    <source>
        <dbReference type="Pfam" id="PF01416"/>
    </source>
</evidence>
<feature type="domain" description="Pseudouridine synthase I TruA alpha/beta" evidence="4">
    <location>
        <begin position="9"/>
        <end position="103"/>
    </location>
</feature>
<dbReference type="PANTHER" id="PTHR11142">
    <property type="entry name" value="PSEUDOURIDYLATE SYNTHASE"/>
    <property type="match status" value="1"/>
</dbReference>
<evidence type="ECO:0000313" key="5">
    <source>
        <dbReference type="EMBL" id="VAX28768.1"/>
    </source>
</evidence>
<keyword evidence="2" id="KW-0819">tRNA processing</keyword>
<dbReference type="HAMAP" id="MF_00171">
    <property type="entry name" value="TruA"/>
    <property type="match status" value="1"/>
</dbReference>